<dbReference type="Proteomes" id="UP001500603">
    <property type="component" value="Unassembled WGS sequence"/>
</dbReference>
<name>A0ABP9K327_9NOCA</name>
<proteinExistence type="predicted"/>
<evidence type="ECO:0000313" key="2">
    <source>
        <dbReference type="EMBL" id="GAA5047989.1"/>
    </source>
</evidence>
<evidence type="ECO:0000256" key="1">
    <source>
        <dbReference type="SAM" id="MobiDB-lite"/>
    </source>
</evidence>
<protein>
    <submittedName>
        <fullName evidence="2">Uncharacterized protein</fullName>
    </submittedName>
</protein>
<comment type="caution">
    <text evidence="2">The sequence shown here is derived from an EMBL/GenBank/DDBJ whole genome shotgun (WGS) entry which is preliminary data.</text>
</comment>
<feature type="region of interest" description="Disordered" evidence="1">
    <location>
        <begin position="33"/>
        <end position="52"/>
    </location>
</feature>
<organism evidence="2 3">
    <name type="scientific">Nocardia callitridis</name>
    <dbReference type="NCBI Taxonomy" id="648753"/>
    <lineage>
        <taxon>Bacteria</taxon>
        <taxon>Bacillati</taxon>
        <taxon>Actinomycetota</taxon>
        <taxon>Actinomycetes</taxon>
        <taxon>Mycobacteriales</taxon>
        <taxon>Nocardiaceae</taxon>
        <taxon>Nocardia</taxon>
    </lineage>
</organism>
<gene>
    <name evidence="2" type="ORF">GCM10023318_15180</name>
</gene>
<accession>A0ABP9K327</accession>
<dbReference type="EMBL" id="BAABJM010000001">
    <property type="protein sequence ID" value="GAA5047989.1"/>
    <property type="molecule type" value="Genomic_DNA"/>
</dbReference>
<reference evidence="3" key="1">
    <citation type="journal article" date="2019" name="Int. J. Syst. Evol. Microbiol.">
        <title>The Global Catalogue of Microorganisms (GCM) 10K type strain sequencing project: providing services to taxonomists for standard genome sequencing and annotation.</title>
        <authorList>
            <consortium name="The Broad Institute Genomics Platform"/>
            <consortium name="The Broad Institute Genome Sequencing Center for Infectious Disease"/>
            <person name="Wu L."/>
            <person name="Ma J."/>
        </authorList>
    </citation>
    <scope>NUCLEOTIDE SEQUENCE [LARGE SCALE GENOMIC DNA]</scope>
    <source>
        <strain evidence="3">JCM 18298</strain>
    </source>
</reference>
<keyword evidence="3" id="KW-1185">Reference proteome</keyword>
<evidence type="ECO:0000313" key="3">
    <source>
        <dbReference type="Proteomes" id="UP001500603"/>
    </source>
</evidence>
<sequence length="135" mass="14547">MLEEQFDDEVARRIGPCLIQTIDCRQIDAPRIPSAHSQAEGTARGTVESRTGPTDAMVRRQICTTVHNRVDAAVRNTVIAAFRRGRGRLASRLLNAAANRPFEKQARDSVGAAVGGAVSSGACGSLSRFTRPPFE</sequence>
<dbReference type="RefSeq" id="WP_345494333.1">
    <property type="nucleotide sequence ID" value="NZ_BAABJM010000001.1"/>
</dbReference>